<feature type="domain" description="ATPase BadF/BadG/BcrA/BcrD type" evidence="1">
    <location>
        <begin position="6"/>
        <end position="202"/>
    </location>
</feature>
<dbReference type="PANTHER" id="PTHR43190">
    <property type="entry name" value="N-ACETYL-D-GLUCOSAMINE KINASE"/>
    <property type="match status" value="1"/>
</dbReference>
<dbReference type="PANTHER" id="PTHR43190:SF3">
    <property type="entry name" value="N-ACETYL-D-GLUCOSAMINE KINASE"/>
    <property type="match status" value="1"/>
</dbReference>
<evidence type="ECO:0000313" key="3">
    <source>
        <dbReference type="Proteomes" id="UP001597319"/>
    </source>
</evidence>
<dbReference type="RefSeq" id="WP_378295414.1">
    <property type="nucleotide sequence ID" value="NZ_JBHULE010000035.1"/>
</dbReference>
<dbReference type="Pfam" id="PF01869">
    <property type="entry name" value="BcrAD_BadFG"/>
    <property type="match status" value="1"/>
</dbReference>
<dbReference type="InterPro" id="IPR052519">
    <property type="entry name" value="Euk-type_GlcNAc_Kinase"/>
</dbReference>
<dbReference type="EMBL" id="JBHULE010000035">
    <property type="protein sequence ID" value="MFD2565606.1"/>
    <property type="molecule type" value="Genomic_DNA"/>
</dbReference>
<protein>
    <submittedName>
        <fullName evidence="2">BadF/BadG/BcrA/BcrD ATPase family protein</fullName>
    </submittedName>
</protein>
<proteinExistence type="predicted"/>
<name>A0ABW5LMU4_9FLAO</name>
<evidence type="ECO:0000259" key="1">
    <source>
        <dbReference type="Pfam" id="PF01869"/>
    </source>
</evidence>
<accession>A0ABW5LMU4</accession>
<dbReference type="Gene3D" id="3.30.420.40">
    <property type="match status" value="2"/>
</dbReference>
<dbReference type="InterPro" id="IPR043129">
    <property type="entry name" value="ATPase_NBD"/>
</dbReference>
<dbReference type="Gene3D" id="1.10.720.160">
    <property type="match status" value="1"/>
</dbReference>
<dbReference type="InterPro" id="IPR002731">
    <property type="entry name" value="ATPase_BadF"/>
</dbReference>
<evidence type="ECO:0000313" key="2">
    <source>
        <dbReference type="EMBL" id="MFD2565606.1"/>
    </source>
</evidence>
<comment type="caution">
    <text evidence="2">The sequence shown here is derived from an EMBL/GenBank/DDBJ whole genome shotgun (WGS) entry which is preliminary data.</text>
</comment>
<dbReference type="Proteomes" id="UP001597319">
    <property type="component" value="Unassembled WGS sequence"/>
</dbReference>
<organism evidence="2 3">
    <name type="scientific">Aquimarina rubra</name>
    <dbReference type="NCBI Taxonomy" id="1920033"/>
    <lineage>
        <taxon>Bacteria</taxon>
        <taxon>Pseudomonadati</taxon>
        <taxon>Bacteroidota</taxon>
        <taxon>Flavobacteriia</taxon>
        <taxon>Flavobacteriales</taxon>
        <taxon>Flavobacteriaceae</taxon>
        <taxon>Aquimarina</taxon>
    </lineage>
</organism>
<reference evidence="3" key="1">
    <citation type="journal article" date="2019" name="Int. J. Syst. Evol. Microbiol.">
        <title>The Global Catalogue of Microorganisms (GCM) 10K type strain sequencing project: providing services to taxonomists for standard genome sequencing and annotation.</title>
        <authorList>
            <consortium name="The Broad Institute Genomics Platform"/>
            <consortium name="The Broad Institute Genome Sequencing Center for Infectious Disease"/>
            <person name="Wu L."/>
            <person name="Ma J."/>
        </authorList>
    </citation>
    <scope>NUCLEOTIDE SEQUENCE [LARGE SCALE GENOMIC DNA]</scope>
    <source>
        <strain evidence="3">KCTC 52274</strain>
    </source>
</reference>
<keyword evidence="3" id="KW-1185">Reference proteome</keyword>
<dbReference type="CDD" id="cd24079">
    <property type="entry name" value="ASKHA_NBD_PG1100-like"/>
    <property type="match status" value="1"/>
</dbReference>
<gene>
    <name evidence="2" type="ORF">ACFSR1_23225</name>
</gene>
<sequence>MILIADGGSTKCDWILLDESGEIVFKTRTEGLNPAVFEKSLLEKRVRANAELTSYSASIGAVHFYGAGCGTPKPAAMLKKIFEDFFTNADVVVREDMVAAVYAATTEPGIVCILGTGSNSCYFDGDDIHMAVDSLGYILMDEASGNYFGKRLIRDYYYKRMPPEVAAEFEKRFDLSSDVIKENLYKKDNPNTYLASFAEFIFTSERNGYFYKIITEGIQEFVETRVLCFPEAQNVPVHFIGSIAHFSEDIIRAAVWPYHLTVGNIVRRPIDGIIDYYRNDVIKKKPNSV</sequence>
<dbReference type="SUPFAM" id="SSF53067">
    <property type="entry name" value="Actin-like ATPase domain"/>
    <property type="match status" value="2"/>
</dbReference>